<feature type="region of interest" description="Disordered" evidence="1">
    <location>
        <begin position="540"/>
        <end position="601"/>
    </location>
</feature>
<feature type="compositionally biased region" description="Polar residues" evidence="1">
    <location>
        <begin position="106"/>
        <end position="122"/>
    </location>
</feature>
<feature type="region of interest" description="Disordered" evidence="1">
    <location>
        <begin position="710"/>
        <end position="770"/>
    </location>
</feature>
<feature type="compositionally biased region" description="Gly residues" evidence="1">
    <location>
        <begin position="478"/>
        <end position="487"/>
    </location>
</feature>
<dbReference type="GO" id="GO:0010369">
    <property type="term" value="C:chromocenter"/>
    <property type="evidence" value="ECO:0007669"/>
    <property type="project" value="TreeGrafter"/>
</dbReference>
<accession>A0A8W7PQI6</accession>
<protein>
    <recommendedName>
        <fullName evidence="2">PWWP domain-containing protein</fullName>
    </recommendedName>
</protein>
<feature type="compositionally biased region" description="Basic and acidic residues" evidence="1">
    <location>
        <begin position="141"/>
        <end position="159"/>
    </location>
</feature>
<dbReference type="AlphaFoldDB" id="A0A8W7PQI6"/>
<dbReference type="FunFam" id="2.30.30.140:FF:000107">
    <property type="entry name" value="Six-banded, isoform H"/>
    <property type="match status" value="1"/>
</dbReference>
<sequence length="786" mass="82919">LLSSGTCKCGLPCPFNPERFFQFDAQIPNQTMAPKNRQVLCSHLQRAPEGRMKRLHAESDCKPASSSIASINSTTTTITTTTAAAGAASANAVLLKTPPWRKNVPVATSSPQAAATPVSETGTPRLADGTGGPPYTPTLPDARDASPEQKKKPTFKDDPTGYLNQQTAILHSSISFLHSPDRRSPALVGGGGLSPKPASDLPPTSGRPTPPKDERAATVRSRQRTVQSAKLTSLSGVVKYEAKASPPVAAAPAKLLPPAGSMKGVAKPPLPIARLAGDRAGRMAYYVKANPAVDPCSSPKVAKLTVGTGGEPNTVAASLTTTTTTTTMTPTIARTVTTPTSATMYVPTRHTTTPHVINAGGAQIVVIDGLQHNDGRVRLGGFQTTAPGGPSPARPAQLVPTVPAKPATVSVSVKEVDVPGMTLTLKGPLLATTAVEQQKKVWPDTSKQQQQQHQDNRIVQGSPNRTGRTVGSAPAAAGAGGRVGGIGQVRRGLPPVQAVTSKHPERVKLAIVAAPTTTEGSACRPSDVLAERSYVASADNAPLSESALATGKRSSSEPDDDNGDEDEGDDQDDDQDDDDDADDADSQPEQPAQPTTGGRTVQRLFRVGDLVWGAVRGFPAWPGKVLPVPATEPDPSAPSSVDPEHVWVRWFGTGRTNAERVEIGTLQSLSEGLEMHHRAQKDARKSRKLNAQLEQAIQQAMQELDHAAQASSGFGRGRASTLDKQQRRRRQQRHQRRQAVAKRHRTVGGHSTSTTITDTANTGSNLCNRKSGSVRYLRGNKFKAKS</sequence>
<dbReference type="GO" id="GO:0005634">
    <property type="term" value="C:nucleus"/>
    <property type="evidence" value="ECO:0007669"/>
    <property type="project" value="TreeGrafter"/>
</dbReference>
<feature type="region of interest" description="Disordered" evidence="1">
    <location>
        <begin position="176"/>
        <end position="222"/>
    </location>
</feature>
<evidence type="ECO:0000313" key="3">
    <source>
        <dbReference type="EnsemblMetazoa" id="ACOM035933-PA.1"/>
    </source>
</evidence>
<dbReference type="VEuPathDB" id="VectorBase:ACON2_037627"/>
<evidence type="ECO:0000256" key="1">
    <source>
        <dbReference type="SAM" id="MobiDB-lite"/>
    </source>
</evidence>
<feature type="compositionally biased region" description="Polar residues" evidence="1">
    <location>
        <begin position="587"/>
        <end position="599"/>
    </location>
</feature>
<feature type="compositionally biased region" description="Polar residues" evidence="1">
    <location>
        <begin position="457"/>
        <end position="469"/>
    </location>
</feature>
<dbReference type="CDD" id="cd20141">
    <property type="entry name" value="PWWP_MBD5"/>
    <property type="match status" value="1"/>
</dbReference>
<feature type="compositionally biased region" description="Low complexity" evidence="1">
    <location>
        <begin position="748"/>
        <end position="764"/>
    </location>
</feature>
<feature type="compositionally biased region" description="Basic residues" evidence="1">
    <location>
        <begin position="726"/>
        <end position="747"/>
    </location>
</feature>
<dbReference type="PROSITE" id="PS50812">
    <property type="entry name" value="PWWP"/>
    <property type="match status" value="1"/>
</dbReference>
<feature type="compositionally biased region" description="Acidic residues" evidence="1">
    <location>
        <begin position="557"/>
        <end position="586"/>
    </location>
</feature>
<dbReference type="PANTHER" id="PTHR16112">
    <property type="entry name" value="METHYL-CPG BINDING PROTEIN, DROSOPHILA"/>
    <property type="match status" value="1"/>
</dbReference>
<organism evidence="3">
    <name type="scientific">Anopheles coluzzii</name>
    <name type="common">African malaria mosquito</name>
    <dbReference type="NCBI Taxonomy" id="1518534"/>
    <lineage>
        <taxon>Eukaryota</taxon>
        <taxon>Metazoa</taxon>
        <taxon>Ecdysozoa</taxon>
        <taxon>Arthropoda</taxon>
        <taxon>Hexapoda</taxon>
        <taxon>Insecta</taxon>
        <taxon>Pterygota</taxon>
        <taxon>Neoptera</taxon>
        <taxon>Endopterygota</taxon>
        <taxon>Diptera</taxon>
        <taxon>Nematocera</taxon>
        <taxon>Culicoidea</taxon>
        <taxon>Culicidae</taxon>
        <taxon>Anophelinae</taxon>
        <taxon>Anopheles</taxon>
    </lineage>
</organism>
<reference evidence="3" key="1">
    <citation type="submission" date="2022-08" db="UniProtKB">
        <authorList>
            <consortium name="EnsemblMetazoa"/>
        </authorList>
    </citation>
    <scope>IDENTIFICATION</scope>
</reference>
<dbReference type="SMART" id="SM00293">
    <property type="entry name" value="PWWP"/>
    <property type="match status" value="1"/>
</dbReference>
<feature type="domain" description="PWWP" evidence="2">
    <location>
        <begin position="607"/>
        <end position="672"/>
    </location>
</feature>
<proteinExistence type="predicted"/>
<dbReference type="Pfam" id="PF00855">
    <property type="entry name" value="PWWP"/>
    <property type="match status" value="1"/>
</dbReference>
<dbReference type="InterPro" id="IPR000313">
    <property type="entry name" value="PWWP_dom"/>
</dbReference>
<feature type="region of interest" description="Disordered" evidence="1">
    <location>
        <begin position="440"/>
        <end position="489"/>
    </location>
</feature>
<dbReference type="Proteomes" id="UP000075882">
    <property type="component" value="Unassembled WGS sequence"/>
</dbReference>
<dbReference type="EnsemblMetazoa" id="ACOM035933-RA">
    <property type="protein sequence ID" value="ACOM035933-PA.1"/>
    <property type="gene ID" value="ACOM035933"/>
</dbReference>
<dbReference type="Gene3D" id="2.30.30.140">
    <property type="match status" value="1"/>
</dbReference>
<dbReference type="SUPFAM" id="SSF63748">
    <property type="entry name" value="Tudor/PWWP/MBT"/>
    <property type="match status" value="1"/>
</dbReference>
<feature type="region of interest" description="Disordered" evidence="1">
    <location>
        <begin position="103"/>
        <end position="161"/>
    </location>
</feature>
<dbReference type="GO" id="GO:0003682">
    <property type="term" value="F:chromatin binding"/>
    <property type="evidence" value="ECO:0007669"/>
    <property type="project" value="TreeGrafter"/>
</dbReference>
<evidence type="ECO:0000259" key="2">
    <source>
        <dbReference type="PROSITE" id="PS50812"/>
    </source>
</evidence>
<dbReference type="PANTHER" id="PTHR16112:SF16">
    <property type="entry name" value="SIX-BANDED, ISOFORM H"/>
    <property type="match status" value="1"/>
</dbReference>
<name>A0A8W7PQI6_ANOCL</name>